<keyword evidence="4" id="KW-0067">ATP-binding</keyword>
<dbReference type="PANTHER" id="PTHR35526:SF3">
    <property type="entry name" value="ANTI-SIGMA-F FACTOR RSBW"/>
    <property type="match status" value="1"/>
</dbReference>
<keyword evidence="5" id="KW-1185">Reference proteome</keyword>
<dbReference type="Gene3D" id="3.30.565.10">
    <property type="entry name" value="Histidine kinase-like ATPase, C-terminal domain"/>
    <property type="match status" value="1"/>
</dbReference>
<feature type="domain" description="Histidine kinase/HSP90-like ATPase" evidence="3">
    <location>
        <begin position="41"/>
        <end position="162"/>
    </location>
</feature>
<feature type="region of interest" description="Disordered" evidence="2">
    <location>
        <begin position="1"/>
        <end position="24"/>
    </location>
</feature>
<dbReference type="InterPro" id="IPR050267">
    <property type="entry name" value="Anti-sigma-factor_SerPK"/>
</dbReference>
<dbReference type="EMBL" id="VKHS01000113">
    <property type="protein sequence ID" value="MBB0229357.1"/>
    <property type="molecule type" value="Genomic_DNA"/>
</dbReference>
<dbReference type="InterPro" id="IPR003594">
    <property type="entry name" value="HATPase_dom"/>
</dbReference>
<evidence type="ECO:0000313" key="4">
    <source>
        <dbReference type="EMBL" id="MBB0229357.1"/>
    </source>
</evidence>
<proteinExistence type="predicted"/>
<evidence type="ECO:0000256" key="2">
    <source>
        <dbReference type="SAM" id="MobiDB-lite"/>
    </source>
</evidence>
<keyword evidence="1" id="KW-0808">Transferase</keyword>
<keyword evidence="1" id="KW-0723">Serine/threonine-protein kinase</keyword>
<evidence type="ECO:0000259" key="3">
    <source>
        <dbReference type="Pfam" id="PF13581"/>
    </source>
</evidence>
<keyword evidence="4" id="KW-0547">Nucleotide-binding</keyword>
<comment type="caution">
    <text evidence="4">The sequence shown here is derived from an EMBL/GenBank/DDBJ whole genome shotgun (WGS) entry which is preliminary data.</text>
</comment>
<organism evidence="4 5">
    <name type="scientific">Streptomyces calidiresistens</name>
    <dbReference type="NCBI Taxonomy" id="1485586"/>
    <lineage>
        <taxon>Bacteria</taxon>
        <taxon>Bacillati</taxon>
        <taxon>Actinomycetota</taxon>
        <taxon>Actinomycetes</taxon>
        <taxon>Kitasatosporales</taxon>
        <taxon>Streptomycetaceae</taxon>
        <taxon>Streptomyces</taxon>
    </lineage>
</organism>
<evidence type="ECO:0000313" key="5">
    <source>
        <dbReference type="Proteomes" id="UP000530234"/>
    </source>
</evidence>
<dbReference type="InterPro" id="IPR036890">
    <property type="entry name" value="HATPase_C_sf"/>
</dbReference>
<dbReference type="AlphaFoldDB" id="A0A7W3XW45"/>
<dbReference type="Pfam" id="PF13581">
    <property type="entry name" value="HATPase_c_2"/>
    <property type="match status" value="1"/>
</dbReference>
<dbReference type="GO" id="GO:0004674">
    <property type="term" value="F:protein serine/threonine kinase activity"/>
    <property type="evidence" value="ECO:0007669"/>
    <property type="project" value="UniProtKB-KW"/>
</dbReference>
<dbReference type="Proteomes" id="UP000530234">
    <property type="component" value="Unassembled WGS sequence"/>
</dbReference>
<name>A0A7W3XW45_9ACTN</name>
<dbReference type="PANTHER" id="PTHR35526">
    <property type="entry name" value="ANTI-SIGMA-F FACTOR RSBW-RELATED"/>
    <property type="match status" value="1"/>
</dbReference>
<reference evidence="5" key="1">
    <citation type="submission" date="2019-10" db="EMBL/GenBank/DDBJ databases">
        <title>Streptomyces sp. nov., a novel actinobacterium isolated from alkaline environment.</title>
        <authorList>
            <person name="Golinska P."/>
        </authorList>
    </citation>
    <scope>NUCLEOTIDE SEQUENCE [LARGE SCALE GENOMIC DNA]</scope>
    <source>
        <strain evidence="5">DSM 42108</strain>
    </source>
</reference>
<dbReference type="CDD" id="cd16936">
    <property type="entry name" value="HATPase_RsbW-like"/>
    <property type="match status" value="1"/>
</dbReference>
<keyword evidence="1" id="KW-0418">Kinase</keyword>
<evidence type="ECO:0000256" key="1">
    <source>
        <dbReference type="ARBA" id="ARBA00022527"/>
    </source>
</evidence>
<dbReference type="GO" id="GO:0005524">
    <property type="term" value="F:ATP binding"/>
    <property type="evidence" value="ECO:0007669"/>
    <property type="project" value="UniProtKB-KW"/>
</dbReference>
<dbReference type="SUPFAM" id="SSF55874">
    <property type="entry name" value="ATPase domain of HSP90 chaperone/DNA topoisomerase II/histidine kinase"/>
    <property type="match status" value="1"/>
</dbReference>
<sequence>MTADRGGMTENPPRTAHPAHTPCTLPTIDPGGPVRRVEARFASTPRGARLARRFAAEWLHARGVPEGSRAHDALILVVAELTANAVRHGCVPGRDFALGLALDPDTARIEVTDTRGDRLPRVPRGLPGPDRTGGRGLLLVARLADRWGWSRRPCGGPGKTVWAEYDAPGAAVESPEPGTASRP</sequence>
<protein>
    <submittedName>
        <fullName evidence="4">ATP-binding protein</fullName>
    </submittedName>
</protein>
<gene>
    <name evidence="4" type="ORF">FOE67_07475</name>
</gene>
<accession>A0A7W3XW45</accession>